<dbReference type="EMBL" id="NIBU01000128">
    <property type="protein sequence ID" value="PHM25463.1"/>
    <property type="molecule type" value="Genomic_DNA"/>
</dbReference>
<evidence type="ECO:0000313" key="2">
    <source>
        <dbReference type="EMBL" id="SIP70955.1"/>
    </source>
</evidence>
<evidence type="ECO:0000313" key="3">
    <source>
        <dbReference type="Proteomes" id="UP000196435"/>
    </source>
</evidence>
<proteinExistence type="predicted"/>
<evidence type="ECO:0000313" key="4">
    <source>
        <dbReference type="Proteomes" id="UP000224871"/>
    </source>
</evidence>
<protein>
    <submittedName>
        <fullName evidence="1">Lipase</fullName>
    </submittedName>
</protein>
<dbReference type="RefSeq" id="WP_086954436.1">
    <property type="nucleotide sequence ID" value="NZ_CAWNQC010000033.1"/>
</dbReference>
<dbReference type="Proteomes" id="UP000224871">
    <property type="component" value="Unassembled WGS sequence"/>
</dbReference>
<dbReference type="OrthoDB" id="5562330at2"/>
<sequence length="87" mass="9623">MAGLKETVIKSLYPDNNENATDKSSLGALDHGSALYANYIDQRLRELCALPPDQKYQRPNEDLSFLDTAPKSIAAVFGRKKLVSIII</sequence>
<reference evidence="3" key="2">
    <citation type="submission" date="2016-12" db="EMBL/GenBank/DDBJ databases">
        <authorList>
            <person name="Gaudriault S."/>
        </authorList>
    </citation>
    <scope>NUCLEOTIDE SEQUENCE [LARGE SCALE GENOMIC DNA]</scope>
    <source>
        <strain evidence="3">HGB1681 (deposited as PTA-6826 in the American Type Culture Collection)</strain>
    </source>
</reference>
<accession>A0A1N6MQ31</accession>
<keyword evidence="4" id="KW-1185">Reference proteome</keyword>
<reference evidence="2" key="1">
    <citation type="submission" date="2016-12" db="EMBL/GenBank/DDBJ databases">
        <authorList>
            <person name="Song W.-J."/>
            <person name="Kurnit D.M."/>
        </authorList>
    </citation>
    <scope>NUCLEOTIDE SEQUENCE [LARGE SCALE GENOMIC DNA]</scope>
    <source>
        <strain evidence="2">HGB1681</strain>
    </source>
</reference>
<dbReference type="AlphaFoldDB" id="A0A1N6MQ31"/>
<gene>
    <name evidence="1" type="ORF">Xinn_04038</name>
    <name evidence="2" type="ORF">XIS1_1000001</name>
</gene>
<name>A0A1N6MQ31_9GAMM</name>
<reference evidence="1 4" key="3">
    <citation type="journal article" date="2017" name="Nat. Microbiol.">
        <title>Natural product diversity associated with the nematode symbionts Photorhabdus and Xenorhabdus.</title>
        <authorList>
            <person name="Tobias N.J."/>
            <person name="Wolff H."/>
            <person name="Djahanschiri B."/>
            <person name="Grundmann F."/>
            <person name="Kronenwerth M."/>
            <person name="Shi Y.M."/>
            <person name="Simonyi S."/>
            <person name="Grun P."/>
            <person name="Shapiro-Ilan D."/>
            <person name="Pidot S.J."/>
            <person name="Stinear T.P."/>
            <person name="Ebersberger I."/>
            <person name="Bode H.B."/>
        </authorList>
    </citation>
    <scope>NUCLEOTIDE SEQUENCE [LARGE SCALE GENOMIC DNA]</scope>
    <source>
        <strain evidence="1 4">DSM 16336</strain>
    </source>
</reference>
<dbReference type="EMBL" id="FTLG01000003">
    <property type="protein sequence ID" value="SIP70955.1"/>
    <property type="molecule type" value="Genomic_DNA"/>
</dbReference>
<organism evidence="2 3">
    <name type="scientific">Xenorhabdus innexi</name>
    <dbReference type="NCBI Taxonomy" id="290109"/>
    <lineage>
        <taxon>Bacteria</taxon>
        <taxon>Pseudomonadati</taxon>
        <taxon>Pseudomonadota</taxon>
        <taxon>Gammaproteobacteria</taxon>
        <taxon>Enterobacterales</taxon>
        <taxon>Morganellaceae</taxon>
        <taxon>Xenorhabdus</taxon>
    </lineage>
</organism>
<evidence type="ECO:0000313" key="1">
    <source>
        <dbReference type="EMBL" id="PHM25463.1"/>
    </source>
</evidence>
<dbReference type="Proteomes" id="UP000196435">
    <property type="component" value="Unassembled WGS sequence"/>
</dbReference>